<reference evidence="7" key="1">
    <citation type="submission" date="2021-01" db="EMBL/GenBank/DDBJ databases">
        <title>Genome sequence of strain Noviherbaspirillum sp. DKR-6.</title>
        <authorList>
            <person name="Chaudhary D.K."/>
        </authorList>
    </citation>
    <scope>NUCLEOTIDE SEQUENCE</scope>
    <source>
        <strain evidence="7">DKR-6</strain>
    </source>
</reference>
<dbReference type="NCBIfam" id="NF004837">
    <property type="entry name" value="PRK06187.1"/>
    <property type="match status" value="1"/>
</dbReference>
<comment type="similarity">
    <text evidence="1">Belongs to the ATP-dependent AMP-binding enzyme family.</text>
</comment>
<dbReference type="SUPFAM" id="SSF56801">
    <property type="entry name" value="Acetyl-CoA synthetase-like"/>
    <property type="match status" value="1"/>
</dbReference>
<dbReference type="AlphaFoldDB" id="A0A934W8D7"/>
<evidence type="ECO:0000313" key="8">
    <source>
        <dbReference type="Proteomes" id="UP000622890"/>
    </source>
</evidence>
<evidence type="ECO:0000256" key="3">
    <source>
        <dbReference type="ARBA" id="ARBA00022832"/>
    </source>
</evidence>
<proteinExistence type="inferred from homology"/>
<dbReference type="GO" id="GO:0016874">
    <property type="term" value="F:ligase activity"/>
    <property type="evidence" value="ECO:0007669"/>
    <property type="project" value="UniProtKB-KW"/>
</dbReference>
<dbReference type="EMBL" id="JAEPBG010000022">
    <property type="protein sequence ID" value="MBK4738507.1"/>
    <property type="molecule type" value="Genomic_DNA"/>
</dbReference>
<dbReference type="Gene3D" id="3.40.50.12780">
    <property type="entry name" value="N-terminal domain of ligase-like"/>
    <property type="match status" value="1"/>
</dbReference>
<evidence type="ECO:0000259" key="6">
    <source>
        <dbReference type="Pfam" id="PF13193"/>
    </source>
</evidence>
<dbReference type="Gene3D" id="3.30.300.30">
    <property type="match status" value="1"/>
</dbReference>
<evidence type="ECO:0000256" key="4">
    <source>
        <dbReference type="ARBA" id="ARBA00023098"/>
    </source>
</evidence>
<dbReference type="FunFam" id="3.30.300.30:FF:000008">
    <property type="entry name" value="2,3-dihydroxybenzoate-AMP ligase"/>
    <property type="match status" value="1"/>
</dbReference>
<keyword evidence="8" id="KW-1185">Reference proteome</keyword>
<keyword evidence="4" id="KW-0443">Lipid metabolism</keyword>
<evidence type="ECO:0000313" key="7">
    <source>
        <dbReference type="EMBL" id="MBK4738507.1"/>
    </source>
</evidence>
<keyword evidence="2 7" id="KW-0436">Ligase</keyword>
<dbReference type="PANTHER" id="PTHR43859">
    <property type="entry name" value="ACYL-ACTIVATING ENZYME"/>
    <property type="match status" value="1"/>
</dbReference>
<dbReference type="Pfam" id="PF13193">
    <property type="entry name" value="AMP-binding_C"/>
    <property type="match status" value="1"/>
</dbReference>
<dbReference type="PROSITE" id="PS00455">
    <property type="entry name" value="AMP_BINDING"/>
    <property type="match status" value="1"/>
</dbReference>
<dbReference type="PANTHER" id="PTHR43859:SF4">
    <property type="entry name" value="BUTANOATE--COA LIGASE AAE1-RELATED"/>
    <property type="match status" value="1"/>
</dbReference>
<evidence type="ECO:0000256" key="1">
    <source>
        <dbReference type="ARBA" id="ARBA00006432"/>
    </source>
</evidence>
<feature type="domain" description="AMP-dependent synthetase/ligase" evidence="5">
    <location>
        <begin position="19"/>
        <end position="401"/>
    </location>
</feature>
<evidence type="ECO:0000259" key="5">
    <source>
        <dbReference type="Pfam" id="PF00501"/>
    </source>
</evidence>
<dbReference type="InterPro" id="IPR020845">
    <property type="entry name" value="AMP-binding_CS"/>
</dbReference>
<protein>
    <submittedName>
        <fullName evidence="7">Long-chain fatty acid--CoA ligase</fullName>
    </submittedName>
</protein>
<dbReference type="CDD" id="cd12119">
    <property type="entry name" value="ttLC_FACS_AlkK_like"/>
    <property type="match status" value="1"/>
</dbReference>
<dbReference type="Pfam" id="PF00501">
    <property type="entry name" value="AMP-binding"/>
    <property type="match status" value="1"/>
</dbReference>
<dbReference type="InterPro" id="IPR045851">
    <property type="entry name" value="AMP-bd_C_sf"/>
</dbReference>
<organism evidence="7 8">
    <name type="scientific">Noviherbaspirillum pedocola</name>
    <dbReference type="NCBI Taxonomy" id="2801341"/>
    <lineage>
        <taxon>Bacteria</taxon>
        <taxon>Pseudomonadati</taxon>
        <taxon>Pseudomonadota</taxon>
        <taxon>Betaproteobacteria</taxon>
        <taxon>Burkholderiales</taxon>
        <taxon>Oxalobacteraceae</taxon>
        <taxon>Noviherbaspirillum</taxon>
    </lineage>
</organism>
<feature type="domain" description="AMP-binding enzyme C-terminal" evidence="6">
    <location>
        <begin position="450"/>
        <end position="525"/>
    </location>
</feature>
<comment type="caution">
    <text evidence="7">The sequence shown here is derived from an EMBL/GenBank/DDBJ whole genome shotgun (WGS) entry which is preliminary data.</text>
</comment>
<keyword evidence="3" id="KW-0276">Fatty acid metabolism</keyword>
<name>A0A934W8D7_9BURK</name>
<sequence length="549" mass="60639">MNGLEMNEQLLIPNLLAYAAENHSDTQIVTRELSGEILRYTYAQAEARARKLASALSSRGFGPNSKIASLAWNTRRHFELFYAIPGIAAAFHTVNPRLSDEQLVYVINDAKDDCIFVDLETLPLVERFASKLHSVKSYIIMANEGEMPDTTLPNVVCYESLIGEGDSEFVWPQFDERTAAIICYTSGTTGNPKGVVYSHRAVVLQALVGSSANMPGGTNGQQQVLFGLAPMFHANAWCFPFIGPLIGAKLVFPGRDMRPESLYELIESEGVTRAAGVPSIWLIMVEWLAKHQKRFSTLREAFGAGSPLPPHLIQGLKDDFDLEVTQSWGMTEVPHGSSGTLKPGHDQFPAAEQLRYRGKSGRTVFGTRMRIVDESGNELPRDGKTAGHLRVKGLWAASAYLNEGPNSALDADGWLITGDIATIDKDGYIQLVDRSKDVIKSGGEWISSVELEKIAMMHPEVLQAAAFAIPHEKWSERPMLAVVRKPGALIDAATLLDFMKSHLARFWLPDVIEFLDELPTTATGKLNKIALRESYARNQQNREDAEVTR</sequence>
<dbReference type="InterPro" id="IPR000873">
    <property type="entry name" value="AMP-dep_synth/lig_dom"/>
</dbReference>
<dbReference type="Proteomes" id="UP000622890">
    <property type="component" value="Unassembled WGS sequence"/>
</dbReference>
<accession>A0A934W8D7</accession>
<gene>
    <name evidence="7" type="ORF">JJB74_28145</name>
</gene>
<dbReference type="RefSeq" id="WP_200597791.1">
    <property type="nucleotide sequence ID" value="NZ_JAEPBG010000022.1"/>
</dbReference>
<dbReference type="InterPro" id="IPR042099">
    <property type="entry name" value="ANL_N_sf"/>
</dbReference>
<evidence type="ECO:0000256" key="2">
    <source>
        <dbReference type="ARBA" id="ARBA00022598"/>
    </source>
</evidence>
<dbReference type="GO" id="GO:0006631">
    <property type="term" value="P:fatty acid metabolic process"/>
    <property type="evidence" value="ECO:0007669"/>
    <property type="project" value="UniProtKB-KW"/>
</dbReference>
<dbReference type="InterPro" id="IPR025110">
    <property type="entry name" value="AMP-bd_C"/>
</dbReference>